<organism evidence="1 2">
    <name type="scientific">Histidinibacterium aquaticum</name>
    <dbReference type="NCBI Taxonomy" id="2613962"/>
    <lineage>
        <taxon>Bacteria</taxon>
        <taxon>Pseudomonadati</taxon>
        <taxon>Pseudomonadota</taxon>
        <taxon>Alphaproteobacteria</taxon>
        <taxon>Rhodobacterales</taxon>
        <taxon>Paracoccaceae</taxon>
        <taxon>Histidinibacterium</taxon>
    </lineage>
</organism>
<name>A0A5J5GQQ8_9RHOB</name>
<protein>
    <submittedName>
        <fullName evidence="1">Uncharacterized protein</fullName>
    </submittedName>
</protein>
<accession>A0A5J5GQQ8</accession>
<evidence type="ECO:0000313" key="2">
    <source>
        <dbReference type="Proteomes" id="UP000326554"/>
    </source>
</evidence>
<reference evidence="1 2" key="1">
    <citation type="submission" date="2019-09" db="EMBL/GenBank/DDBJ databases">
        <authorList>
            <person name="Park J.-S."/>
            <person name="Choi H.-J."/>
        </authorList>
    </citation>
    <scope>NUCLEOTIDE SEQUENCE [LARGE SCALE GENOMIC DNA]</scope>
    <source>
        <strain evidence="1 2">176SS1-4</strain>
    </source>
</reference>
<keyword evidence="2" id="KW-1185">Reference proteome</keyword>
<dbReference type="EMBL" id="VYQE01000001">
    <property type="protein sequence ID" value="KAA9009904.1"/>
    <property type="molecule type" value="Genomic_DNA"/>
</dbReference>
<dbReference type="AlphaFoldDB" id="A0A5J5GQQ8"/>
<comment type="caution">
    <text evidence="1">The sequence shown here is derived from an EMBL/GenBank/DDBJ whole genome shotgun (WGS) entry which is preliminary data.</text>
</comment>
<gene>
    <name evidence="1" type="ORF">F3S47_01150</name>
</gene>
<dbReference type="Proteomes" id="UP000326554">
    <property type="component" value="Unassembled WGS sequence"/>
</dbReference>
<proteinExistence type="predicted"/>
<sequence>MRFLALCLLPGLAMAEPEPVEPGRFGVRVEVPEGFEAEPPPANADGRSYLGEAGARIAVFGRHRLSQPLDAYLADRKDALGGEGVEITYEASGEDWFVLSGEGEDRVVYLRVEAAESCGGDPIFAHLRIGYPTDLPDRAALEERIGGIAATLSGC</sequence>
<evidence type="ECO:0000313" key="1">
    <source>
        <dbReference type="EMBL" id="KAA9009904.1"/>
    </source>
</evidence>
<dbReference type="RefSeq" id="WP_150443389.1">
    <property type="nucleotide sequence ID" value="NZ_VYQE01000001.1"/>
</dbReference>